<keyword evidence="4" id="KW-1185">Reference proteome</keyword>
<feature type="transmembrane region" description="Helical" evidence="2">
    <location>
        <begin position="193"/>
        <end position="211"/>
    </location>
</feature>
<dbReference type="RefSeq" id="WP_395813635.1">
    <property type="nucleotide sequence ID" value="NZ_CP043494.1"/>
</dbReference>
<feature type="compositionally biased region" description="Low complexity" evidence="1">
    <location>
        <begin position="35"/>
        <end position="48"/>
    </location>
</feature>
<evidence type="ECO:0000256" key="1">
    <source>
        <dbReference type="SAM" id="MobiDB-lite"/>
    </source>
</evidence>
<name>A0ABY9WH70_9BACT</name>
<reference evidence="3 4" key="1">
    <citation type="submission" date="2019-08" db="EMBL/GenBank/DDBJ databases">
        <title>Archangium and Cystobacter genomes.</title>
        <authorList>
            <person name="Chen I.-C.K."/>
            <person name="Wielgoss S."/>
        </authorList>
    </citation>
    <scope>NUCLEOTIDE SEQUENCE [LARGE SCALE GENOMIC DNA]</scope>
    <source>
        <strain evidence="3 4">Cbm 6</strain>
    </source>
</reference>
<dbReference type="Proteomes" id="UP001611383">
    <property type="component" value="Chromosome"/>
</dbReference>
<proteinExistence type="predicted"/>
<gene>
    <name evidence="3" type="ORF">F0U60_02765</name>
</gene>
<keyword evidence="2" id="KW-1133">Transmembrane helix</keyword>
<protein>
    <recommendedName>
        <fullName evidence="5">Zinc ribbon domain-containing protein</fullName>
    </recommendedName>
</protein>
<accession>A0ABY9WH70</accession>
<feature type="compositionally biased region" description="Basic and acidic residues" evidence="1">
    <location>
        <begin position="121"/>
        <end position="131"/>
    </location>
</feature>
<evidence type="ECO:0008006" key="5">
    <source>
        <dbReference type="Google" id="ProtNLM"/>
    </source>
</evidence>
<evidence type="ECO:0000313" key="4">
    <source>
        <dbReference type="Proteomes" id="UP001611383"/>
    </source>
</evidence>
<keyword evidence="2" id="KW-0812">Transmembrane</keyword>
<feature type="compositionally biased region" description="Basic and acidic residues" evidence="1">
    <location>
        <begin position="10"/>
        <end position="19"/>
    </location>
</feature>
<feature type="region of interest" description="Disordered" evidence="1">
    <location>
        <begin position="121"/>
        <end position="147"/>
    </location>
</feature>
<organism evidence="3 4">
    <name type="scientific">Archangium minus</name>
    <dbReference type="NCBI Taxonomy" id="83450"/>
    <lineage>
        <taxon>Bacteria</taxon>
        <taxon>Pseudomonadati</taxon>
        <taxon>Myxococcota</taxon>
        <taxon>Myxococcia</taxon>
        <taxon>Myxococcales</taxon>
        <taxon>Cystobacterineae</taxon>
        <taxon>Archangiaceae</taxon>
        <taxon>Archangium</taxon>
    </lineage>
</organism>
<dbReference type="EMBL" id="CP043494">
    <property type="protein sequence ID" value="WNG43139.1"/>
    <property type="molecule type" value="Genomic_DNA"/>
</dbReference>
<sequence>MSSNKFSRFMHLERARGDKTPPGGQVRLQDGGRFESVAGPAGEAPAPSSVAVPEAHVERFKLHGQTPLALDDTPAQGQDFPRCMRCQTENGRFTRECATCGADLQAPEQLAYNQERWRAQEQAEAQTREQMKVLQKSRQEDDAEQLAERQRHLEQLHQALEKDRSFISKLQPLFTPCLGVGLLRLIPHPLARWMTLAWTLLLPLLLVRFGNDSLQVLGLYLGMLVIVFFVPTGLWTAGRRGRGWHG</sequence>
<evidence type="ECO:0000313" key="3">
    <source>
        <dbReference type="EMBL" id="WNG43139.1"/>
    </source>
</evidence>
<evidence type="ECO:0000256" key="2">
    <source>
        <dbReference type="SAM" id="Phobius"/>
    </source>
</evidence>
<feature type="region of interest" description="Disordered" evidence="1">
    <location>
        <begin position="1"/>
        <end position="48"/>
    </location>
</feature>
<feature type="transmembrane region" description="Helical" evidence="2">
    <location>
        <begin position="217"/>
        <end position="237"/>
    </location>
</feature>
<keyword evidence="2" id="KW-0472">Membrane</keyword>